<dbReference type="GO" id="GO:0003700">
    <property type="term" value="F:DNA-binding transcription factor activity"/>
    <property type="evidence" value="ECO:0007669"/>
    <property type="project" value="InterPro"/>
</dbReference>
<proteinExistence type="inferred from homology"/>
<protein>
    <submittedName>
        <fullName evidence="7">DNA-binding transcriptional regulator, MocR family, contains an aminotransferase domain</fullName>
    </submittedName>
</protein>
<gene>
    <name evidence="7" type="ORF">SAMN02745172_02584</name>
</gene>
<reference evidence="7 8" key="1">
    <citation type="submission" date="2016-12" db="EMBL/GenBank/DDBJ databases">
        <authorList>
            <person name="Song W.-J."/>
            <person name="Kurnit D.M."/>
        </authorList>
    </citation>
    <scope>NUCLEOTIDE SEQUENCE [LARGE SCALE GENOMIC DNA]</scope>
    <source>
        <strain evidence="7 8">DSM 19599</strain>
    </source>
</reference>
<dbReference type="Pfam" id="PF00155">
    <property type="entry name" value="Aminotran_1_2"/>
    <property type="match status" value="1"/>
</dbReference>
<dbReference type="RefSeq" id="WP_073629979.1">
    <property type="nucleotide sequence ID" value="NZ_FRXO01000005.1"/>
</dbReference>
<dbReference type="GO" id="GO:0003677">
    <property type="term" value="F:DNA binding"/>
    <property type="evidence" value="ECO:0007669"/>
    <property type="project" value="UniProtKB-KW"/>
</dbReference>
<keyword evidence="4 7" id="KW-0238">DNA-binding</keyword>
<dbReference type="InterPro" id="IPR000524">
    <property type="entry name" value="Tscrpt_reg_HTH_GntR"/>
</dbReference>
<keyword evidence="8" id="KW-1185">Reference proteome</keyword>
<evidence type="ECO:0000313" key="8">
    <source>
        <dbReference type="Proteomes" id="UP000186406"/>
    </source>
</evidence>
<feature type="domain" description="HTH gntR-type" evidence="6">
    <location>
        <begin position="15"/>
        <end position="83"/>
    </location>
</feature>
<organism evidence="7 8">
    <name type="scientific">Pseudoxanthobacter soli DSM 19599</name>
    <dbReference type="NCBI Taxonomy" id="1123029"/>
    <lineage>
        <taxon>Bacteria</taxon>
        <taxon>Pseudomonadati</taxon>
        <taxon>Pseudomonadota</taxon>
        <taxon>Alphaproteobacteria</taxon>
        <taxon>Hyphomicrobiales</taxon>
        <taxon>Segnochrobactraceae</taxon>
        <taxon>Pseudoxanthobacter</taxon>
    </lineage>
</organism>
<dbReference type="InterPro" id="IPR015422">
    <property type="entry name" value="PyrdxlP-dep_Trfase_small"/>
</dbReference>
<evidence type="ECO:0000259" key="6">
    <source>
        <dbReference type="PROSITE" id="PS50949"/>
    </source>
</evidence>
<dbReference type="Gene3D" id="1.10.10.10">
    <property type="entry name" value="Winged helix-like DNA-binding domain superfamily/Winged helix DNA-binding domain"/>
    <property type="match status" value="1"/>
</dbReference>
<accession>A0A1M7ZM11</accession>
<dbReference type="PANTHER" id="PTHR46577:SF1">
    <property type="entry name" value="HTH-TYPE TRANSCRIPTIONAL REGULATORY PROTEIN GABR"/>
    <property type="match status" value="1"/>
</dbReference>
<evidence type="ECO:0000256" key="1">
    <source>
        <dbReference type="ARBA" id="ARBA00005384"/>
    </source>
</evidence>
<dbReference type="AlphaFoldDB" id="A0A1M7ZM11"/>
<dbReference type="SUPFAM" id="SSF53383">
    <property type="entry name" value="PLP-dependent transferases"/>
    <property type="match status" value="1"/>
</dbReference>
<dbReference type="Gene3D" id="3.40.640.10">
    <property type="entry name" value="Type I PLP-dependent aspartate aminotransferase-like (Major domain)"/>
    <property type="match status" value="1"/>
</dbReference>
<evidence type="ECO:0000256" key="4">
    <source>
        <dbReference type="ARBA" id="ARBA00023125"/>
    </source>
</evidence>
<evidence type="ECO:0000313" key="7">
    <source>
        <dbReference type="EMBL" id="SHO65935.1"/>
    </source>
</evidence>
<dbReference type="EMBL" id="FRXO01000005">
    <property type="protein sequence ID" value="SHO65935.1"/>
    <property type="molecule type" value="Genomic_DNA"/>
</dbReference>
<dbReference type="CDD" id="cd07377">
    <property type="entry name" value="WHTH_GntR"/>
    <property type="match status" value="1"/>
</dbReference>
<dbReference type="SMART" id="SM00345">
    <property type="entry name" value="HTH_GNTR"/>
    <property type="match status" value="1"/>
</dbReference>
<dbReference type="InterPro" id="IPR015421">
    <property type="entry name" value="PyrdxlP-dep_Trfase_major"/>
</dbReference>
<dbReference type="STRING" id="1123029.SAMN02745172_02584"/>
<dbReference type="InterPro" id="IPR051446">
    <property type="entry name" value="HTH_trans_reg/aminotransferase"/>
</dbReference>
<dbReference type="InterPro" id="IPR036388">
    <property type="entry name" value="WH-like_DNA-bd_sf"/>
</dbReference>
<keyword evidence="7" id="KW-0032">Aminotransferase</keyword>
<evidence type="ECO:0000256" key="2">
    <source>
        <dbReference type="ARBA" id="ARBA00022898"/>
    </source>
</evidence>
<dbReference type="PROSITE" id="PS50949">
    <property type="entry name" value="HTH_GNTR"/>
    <property type="match status" value="1"/>
</dbReference>
<evidence type="ECO:0000256" key="3">
    <source>
        <dbReference type="ARBA" id="ARBA00023015"/>
    </source>
</evidence>
<evidence type="ECO:0000256" key="5">
    <source>
        <dbReference type="ARBA" id="ARBA00023163"/>
    </source>
</evidence>
<dbReference type="Gene3D" id="3.90.1150.10">
    <property type="entry name" value="Aspartate Aminotransferase, domain 1"/>
    <property type="match status" value="1"/>
</dbReference>
<dbReference type="CDD" id="cd00609">
    <property type="entry name" value="AAT_like"/>
    <property type="match status" value="1"/>
</dbReference>
<dbReference type="InterPro" id="IPR036390">
    <property type="entry name" value="WH_DNA-bd_sf"/>
</dbReference>
<dbReference type="Proteomes" id="UP000186406">
    <property type="component" value="Unassembled WGS sequence"/>
</dbReference>
<dbReference type="Pfam" id="PF00392">
    <property type="entry name" value="GntR"/>
    <property type="match status" value="1"/>
</dbReference>
<dbReference type="PANTHER" id="PTHR46577">
    <property type="entry name" value="HTH-TYPE TRANSCRIPTIONAL REGULATORY PROTEIN GABR"/>
    <property type="match status" value="1"/>
</dbReference>
<name>A0A1M7ZM11_9HYPH</name>
<keyword evidence="3" id="KW-0805">Transcription regulation</keyword>
<sequence>MARAVPELQLAETDDPLHERLANALAALIADGRLAPGERLPSHRVLAQGAGVAIGTVTRAVDMLTRRGLVRGEVGRGTFVSELERKSWGVPVDLTLNVPPLMIEEALFLQASERAARRVLTLPAGGLHDLRGTEGQRAIVARWLSRTRLEAEADGLLLCVGAQQAIHLAFADLAGLSPSIACEAATFSGAIAAAVHLGLGWEVVDHDAEGMMPDDLDRAFKETGCRMVYTTPVCQNPLGFEVSEARRLALIKVCEAHNAFIVEDDVYGLYATAGPVTYKALAPDRTYYLTSLSKCLTPLVRLGVLVPPEDRLPPLLRALRADVFGAPPSAVELGCALIELGADAIAAEALRREAKARIDLARKVLRLADVPMPEGSPHLWLPMPAVAAEKLARRCSEHRVRLTPPDATSLGGDKAGGVRLCTLAPDHRDDLERALHIIARLMRDPEETVI</sequence>
<dbReference type="InterPro" id="IPR004839">
    <property type="entry name" value="Aminotransferase_I/II_large"/>
</dbReference>
<dbReference type="GO" id="GO:0030170">
    <property type="term" value="F:pyridoxal phosphate binding"/>
    <property type="evidence" value="ECO:0007669"/>
    <property type="project" value="InterPro"/>
</dbReference>
<dbReference type="GO" id="GO:0008483">
    <property type="term" value="F:transaminase activity"/>
    <property type="evidence" value="ECO:0007669"/>
    <property type="project" value="UniProtKB-KW"/>
</dbReference>
<keyword evidence="2" id="KW-0663">Pyridoxal phosphate</keyword>
<keyword evidence="5" id="KW-0804">Transcription</keyword>
<dbReference type="InterPro" id="IPR015424">
    <property type="entry name" value="PyrdxlP-dep_Trfase"/>
</dbReference>
<comment type="similarity">
    <text evidence="1">In the C-terminal section; belongs to the class-I pyridoxal-phosphate-dependent aminotransferase family.</text>
</comment>
<keyword evidence="7" id="KW-0808">Transferase</keyword>
<dbReference type="SUPFAM" id="SSF46785">
    <property type="entry name" value="Winged helix' DNA-binding domain"/>
    <property type="match status" value="1"/>
</dbReference>